<dbReference type="PANTHER" id="PTHR22736">
    <property type="entry name" value="COILED-COIL DOMAIN-CONTAINING PROTEIN 66"/>
    <property type="match status" value="1"/>
</dbReference>
<protein>
    <submittedName>
        <fullName evidence="4">Post-embryonic retina morphogenesis in camera-type eye</fullName>
    </submittedName>
</protein>
<dbReference type="EMBL" id="MU826357">
    <property type="protein sequence ID" value="KAJ7379535.1"/>
    <property type="molecule type" value="Genomic_DNA"/>
</dbReference>
<dbReference type="GO" id="GO:0060271">
    <property type="term" value="P:cilium assembly"/>
    <property type="evidence" value="ECO:0007669"/>
    <property type="project" value="TreeGrafter"/>
</dbReference>
<sequence>MFDTIVLTDEQIALKQMLKAQRHLSLHKENELEEYDPWGRPGGGAPIRTQSGNVVADYKKRHQGMSSKNDENVTSVPPAFNLSSKMMTTTESYTTHDVITTETPVAMRSSFAVGAPGVVKYESYQSKIDEKKKWLQDIEQQIKEKKERQAQEKMLLLQKEGIEESWNQRPVISNESPPGPTIAASTTKPESPFNVRASVAHESSFRAGNVHVRGHGLHSLGGVNQDEFERKRLKTLEHQLAIKEQVEEKRRLKQEEKERRLKDEAEKEKALTLERERLQNQYKEELQLREDKEVSH</sequence>
<dbReference type="GO" id="GO:0008017">
    <property type="term" value="F:microtubule binding"/>
    <property type="evidence" value="ECO:0007669"/>
    <property type="project" value="TreeGrafter"/>
</dbReference>
<reference evidence="4" key="1">
    <citation type="submission" date="2023-01" db="EMBL/GenBank/DDBJ databases">
        <title>Genome assembly of the deep-sea coral Lophelia pertusa.</title>
        <authorList>
            <person name="Herrera S."/>
            <person name="Cordes E."/>
        </authorList>
    </citation>
    <scope>NUCLEOTIDE SEQUENCE</scope>
    <source>
        <strain evidence="4">USNM1676648</strain>
        <tissue evidence="4">Polyp</tissue>
    </source>
</reference>
<feature type="compositionally biased region" description="Polar residues" evidence="2">
    <location>
        <begin position="167"/>
        <end position="176"/>
    </location>
</feature>
<dbReference type="InterPro" id="IPR039183">
    <property type="entry name" value="CCD66"/>
</dbReference>
<proteinExistence type="predicted"/>
<dbReference type="PANTHER" id="PTHR22736:SF2">
    <property type="entry name" value="COILED-COIL DOMAIN-CONTAINING PROTEIN 66"/>
    <property type="match status" value="1"/>
</dbReference>
<feature type="region of interest" description="Disordered" evidence="2">
    <location>
        <begin position="277"/>
        <end position="296"/>
    </location>
</feature>
<dbReference type="OrthoDB" id="5976434at2759"/>
<evidence type="ECO:0000256" key="2">
    <source>
        <dbReference type="SAM" id="MobiDB-lite"/>
    </source>
</evidence>
<dbReference type="GO" id="GO:0005929">
    <property type="term" value="C:cilium"/>
    <property type="evidence" value="ECO:0007669"/>
    <property type="project" value="TreeGrafter"/>
</dbReference>
<feature type="domain" description="CCDC66" evidence="3">
    <location>
        <begin position="226"/>
        <end position="294"/>
    </location>
</feature>
<accession>A0A9W9ZDR8</accession>
<evidence type="ECO:0000313" key="5">
    <source>
        <dbReference type="Proteomes" id="UP001163046"/>
    </source>
</evidence>
<dbReference type="Proteomes" id="UP001163046">
    <property type="component" value="Unassembled WGS sequence"/>
</dbReference>
<feature type="coiled-coil region" evidence="1">
    <location>
        <begin position="121"/>
        <end position="155"/>
    </location>
</feature>
<dbReference type="InterPro" id="IPR040467">
    <property type="entry name" value="CCDC66_dom"/>
</dbReference>
<dbReference type="GO" id="GO:0005874">
    <property type="term" value="C:microtubule"/>
    <property type="evidence" value="ECO:0007669"/>
    <property type="project" value="TreeGrafter"/>
</dbReference>
<organism evidence="4 5">
    <name type="scientific">Desmophyllum pertusum</name>
    <dbReference type="NCBI Taxonomy" id="174260"/>
    <lineage>
        <taxon>Eukaryota</taxon>
        <taxon>Metazoa</taxon>
        <taxon>Cnidaria</taxon>
        <taxon>Anthozoa</taxon>
        <taxon>Hexacorallia</taxon>
        <taxon>Scleractinia</taxon>
        <taxon>Caryophylliina</taxon>
        <taxon>Caryophylliidae</taxon>
        <taxon>Desmophyllum</taxon>
    </lineage>
</organism>
<dbReference type="Pfam" id="PF15236">
    <property type="entry name" value="CCDC66"/>
    <property type="match status" value="1"/>
</dbReference>
<name>A0A9W9ZDR8_9CNID</name>
<keyword evidence="5" id="KW-1185">Reference proteome</keyword>
<gene>
    <name evidence="4" type="primary">CCDC66</name>
    <name evidence="4" type="ORF">OS493_015326</name>
</gene>
<feature type="region of interest" description="Disordered" evidence="2">
    <location>
        <begin position="167"/>
        <end position="192"/>
    </location>
</feature>
<evidence type="ECO:0000259" key="3">
    <source>
        <dbReference type="Pfam" id="PF15236"/>
    </source>
</evidence>
<evidence type="ECO:0000256" key="1">
    <source>
        <dbReference type="SAM" id="Coils"/>
    </source>
</evidence>
<comment type="caution">
    <text evidence="4">The sequence shown here is derived from an EMBL/GenBank/DDBJ whole genome shotgun (WGS) entry which is preliminary data.</text>
</comment>
<evidence type="ECO:0000313" key="4">
    <source>
        <dbReference type="EMBL" id="KAJ7379535.1"/>
    </source>
</evidence>
<keyword evidence="1" id="KW-0175">Coiled coil</keyword>
<dbReference type="AlphaFoldDB" id="A0A9W9ZDR8"/>